<dbReference type="Pfam" id="PF17900">
    <property type="entry name" value="Peptidase_M1_N"/>
    <property type="match status" value="1"/>
</dbReference>
<protein>
    <recommendedName>
        <fullName evidence="5">Aminopeptidase N</fullName>
        <ecNumber evidence="4">3.4.11.2</ecNumber>
    </recommendedName>
</protein>
<keyword evidence="6 17" id="KW-0031">Aminopeptidase</keyword>
<evidence type="ECO:0000256" key="13">
    <source>
        <dbReference type="SAM" id="SignalP"/>
    </source>
</evidence>
<evidence type="ECO:0000259" key="15">
    <source>
        <dbReference type="Pfam" id="PF17900"/>
    </source>
</evidence>
<comment type="similarity">
    <text evidence="3">Belongs to the peptidase M1 family.</text>
</comment>
<evidence type="ECO:0000256" key="4">
    <source>
        <dbReference type="ARBA" id="ARBA00012564"/>
    </source>
</evidence>
<dbReference type="PANTHER" id="PTHR11533">
    <property type="entry name" value="PROTEASE M1 ZINC METALLOPROTEASE"/>
    <property type="match status" value="1"/>
</dbReference>
<feature type="domain" description="Aminopeptidase N-like N-terminal" evidence="15">
    <location>
        <begin position="52"/>
        <end position="233"/>
    </location>
</feature>
<dbReference type="EC" id="3.4.11.2" evidence="4"/>
<gene>
    <name evidence="17" type="ORF">RBU60_04775</name>
</gene>
<dbReference type="PANTHER" id="PTHR11533:SF174">
    <property type="entry name" value="PUROMYCIN-SENSITIVE AMINOPEPTIDASE-RELATED"/>
    <property type="match status" value="1"/>
</dbReference>
<evidence type="ECO:0000256" key="8">
    <source>
        <dbReference type="ARBA" id="ARBA00022723"/>
    </source>
</evidence>
<proteinExistence type="inferred from homology"/>
<dbReference type="InterPro" id="IPR050344">
    <property type="entry name" value="Peptidase_M1_aminopeptidases"/>
</dbReference>
<accession>A0ABU0ZZJ6</accession>
<feature type="domain" description="Peptidase M1 membrane alanine aminopeptidase" evidence="14">
    <location>
        <begin position="322"/>
        <end position="469"/>
    </location>
</feature>
<evidence type="ECO:0000259" key="14">
    <source>
        <dbReference type="Pfam" id="PF01433"/>
    </source>
</evidence>
<evidence type="ECO:0000259" key="16">
    <source>
        <dbReference type="Pfam" id="PF18962"/>
    </source>
</evidence>
<comment type="catalytic activity">
    <reaction evidence="1">
        <text>Release of an N-terminal amino acid, Xaa-|-Yaa- from a peptide, amide or arylamide. Xaa is preferably Ala, but may be most amino acids including Pro (slow action). When a terminal hydrophobic residue is followed by a prolyl residue, the two may be released as an intact Xaa-Pro dipeptide.</text>
        <dbReference type="EC" id="3.4.11.2"/>
    </reaction>
</comment>
<dbReference type="EMBL" id="JAVHUL010000008">
    <property type="protein sequence ID" value="MDQ7916879.1"/>
    <property type="molecule type" value="Genomic_DNA"/>
</dbReference>
<evidence type="ECO:0000256" key="2">
    <source>
        <dbReference type="ARBA" id="ARBA00001947"/>
    </source>
</evidence>
<dbReference type="Pfam" id="PF01433">
    <property type="entry name" value="Peptidase_M1"/>
    <property type="match status" value="1"/>
</dbReference>
<dbReference type="SUPFAM" id="SSF63737">
    <property type="entry name" value="Leukotriene A4 hydrolase N-terminal domain"/>
    <property type="match status" value="1"/>
</dbReference>
<organism evidence="17 18">
    <name type="scientific">Mesonia profundi</name>
    <dbReference type="NCBI Taxonomy" id="3070998"/>
    <lineage>
        <taxon>Bacteria</taxon>
        <taxon>Pseudomonadati</taxon>
        <taxon>Bacteroidota</taxon>
        <taxon>Flavobacteriia</taxon>
        <taxon>Flavobacteriales</taxon>
        <taxon>Flavobacteriaceae</taxon>
        <taxon>Mesonia</taxon>
    </lineage>
</organism>
<keyword evidence="9 13" id="KW-0732">Signal</keyword>
<dbReference type="PRINTS" id="PR00756">
    <property type="entry name" value="ALADIPTASE"/>
</dbReference>
<keyword evidence="7" id="KW-0645">Protease</keyword>
<evidence type="ECO:0000256" key="10">
    <source>
        <dbReference type="ARBA" id="ARBA00022801"/>
    </source>
</evidence>
<evidence type="ECO:0000256" key="1">
    <source>
        <dbReference type="ARBA" id="ARBA00000098"/>
    </source>
</evidence>
<name>A0ABU0ZZJ6_9FLAO</name>
<dbReference type="SUPFAM" id="SSF55486">
    <property type="entry name" value="Metalloproteases ('zincins'), catalytic domain"/>
    <property type="match status" value="1"/>
</dbReference>
<evidence type="ECO:0000256" key="11">
    <source>
        <dbReference type="ARBA" id="ARBA00022833"/>
    </source>
</evidence>
<evidence type="ECO:0000256" key="7">
    <source>
        <dbReference type="ARBA" id="ARBA00022670"/>
    </source>
</evidence>
<keyword evidence="8" id="KW-0479">Metal-binding</keyword>
<comment type="caution">
    <text evidence="17">The sequence shown here is derived from an EMBL/GenBank/DDBJ whole genome shotgun (WGS) entry which is preliminary data.</text>
</comment>
<evidence type="ECO:0000313" key="18">
    <source>
        <dbReference type="Proteomes" id="UP001230915"/>
    </source>
</evidence>
<feature type="chain" id="PRO_5047100375" description="Aminopeptidase N" evidence="13">
    <location>
        <begin position="19"/>
        <end position="645"/>
    </location>
</feature>
<dbReference type="CDD" id="cd09603">
    <property type="entry name" value="M1_APN_like"/>
    <property type="match status" value="1"/>
</dbReference>
<reference evidence="17 18" key="1">
    <citation type="submission" date="2023-08" db="EMBL/GenBank/DDBJ databases">
        <title>Mesonia sp. MT50, isolated from deep-sea sediment of the Mariana Trench.</title>
        <authorList>
            <person name="Fu H."/>
        </authorList>
    </citation>
    <scope>NUCLEOTIDE SEQUENCE [LARGE SCALE GENOMIC DNA]</scope>
    <source>
        <strain evidence="17 18">MT50</strain>
    </source>
</reference>
<keyword evidence="18" id="KW-1185">Reference proteome</keyword>
<evidence type="ECO:0000256" key="5">
    <source>
        <dbReference type="ARBA" id="ARBA00015611"/>
    </source>
</evidence>
<keyword evidence="10" id="KW-0378">Hydrolase</keyword>
<dbReference type="Gene3D" id="2.60.40.1730">
    <property type="entry name" value="tricorn interacting facor f3 domain"/>
    <property type="match status" value="1"/>
</dbReference>
<evidence type="ECO:0000256" key="3">
    <source>
        <dbReference type="ARBA" id="ARBA00010136"/>
    </source>
</evidence>
<dbReference type="RefSeq" id="WP_308863543.1">
    <property type="nucleotide sequence ID" value="NZ_JAVHUL010000008.1"/>
</dbReference>
<dbReference type="Pfam" id="PF18962">
    <property type="entry name" value="Por_Secre_tail"/>
    <property type="match status" value="1"/>
</dbReference>
<feature type="domain" description="Secretion system C-terminal sorting" evidence="16">
    <location>
        <begin position="575"/>
        <end position="643"/>
    </location>
</feature>
<dbReference type="InterPro" id="IPR045357">
    <property type="entry name" value="Aminopeptidase_N-like_N"/>
</dbReference>
<evidence type="ECO:0000256" key="12">
    <source>
        <dbReference type="ARBA" id="ARBA00023049"/>
    </source>
</evidence>
<feature type="signal peptide" evidence="13">
    <location>
        <begin position="1"/>
        <end position="18"/>
    </location>
</feature>
<dbReference type="Proteomes" id="UP001230915">
    <property type="component" value="Unassembled WGS sequence"/>
</dbReference>
<dbReference type="NCBIfam" id="TIGR04183">
    <property type="entry name" value="Por_Secre_tail"/>
    <property type="match status" value="1"/>
</dbReference>
<dbReference type="InterPro" id="IPR027268">
    <property type="entry name" value="Peptidase_M4/M1_CTD_sf"/>
</dbReference>
<dbReference type="InterPro" id="IPR014782">
    <property type="entry name" value="Peptidase_M1_dom"/>
</dbReference>
<evidence type="ECO:0000256" key="6">
    <source>
        <dbReference type="ARBA" id="ARBA00022438"/>
    </source>
</evidence>
<dbReference type="Gene3D" id="1.10.390.10">
    <property type="entry name" value="Neutral Protease Domain 2"/>
    <property type="match status" value="1"/>
</dbReference>
<comment type="cofactor">
    <cofactor evidence="2">
        <name>Zn(2+)</name>
        <dbReference type="ChEBI" id="CHEBI:29105"/>
    </cofactor>
</comment>
<dbReference type="InterPro" id="IPR001930">
    <property type="entry name" value="Peptidase_M1"/>
</dbReference>
<sequence>MKYFYFLLLCLISQVGFAQQWKADDLAICKAERLSAEKTMQFVPNSNTGNYDVNTQSLDLTLDPSVAYIEGVVTTTFTATQNLTSIVFDLAANMQVNGVTNDNNQTLSHTHSGDELIINLNASLTPGQSFTVHVDYEGNPISSGFGSFEQTTHNGRAIISTLSEPYGAKAWWPCKQDLNDKIEELDIYLSVPEYNNFNEENIAVANGLQLSSNSIGNSKRVHFKHNYPIPAYLVAIAVTNYEVINNNYSYNGMNFPLVDYIYPEDVSSVSGSLQVTAPILDLYNDLFGNYPYEDEKYGHAQFTWGGGMEHSTVSFMGSFNRGLIAHEMGHQWFGNKVTCGSWRDVWLNEGFATYLSGLVVEDFDGATDFNYWKEYKVAQITSEPDGAVYMSATDTLNINRIFSSRLSYGKGAMVLHMLRKKLGDTDFYQGLQNYLDDPNLTYGYAYTNDLKDILEQQSGLSLTEFFEDWIYNEGYPSFTANVVQPTANSVTLTLSQTQSHPSVDFFETLLPVRLTGANGEVVDTSVEHTSNNQQFTIPVSFTVVEVELNPEYDVIAKDNLATLSASNATAELFTVYPNPADQNIYFSKVQKPIQSIVIYDLNGRKVITEEGNLAEVNVSRLSPGVYVLKVDFEGGTSLTKKLIKE</sequence>
<dbReference type="InterPro" id="IPR026444">
    <property type="entry name" value="Secre_tail"/>
</dbReference>
<evidence type="ECO:0000313" key="17">
    <source>
        <dbReference type="EMBL" id="MDQ7916879.1"/>
    </source>
</evidence>
<keyword evidence="12" id="KW-0482">Metalloprotease</keyword>
<keyword evidence="11" id="KW-0862">Zinc</keyword>
<dbReference type="InterPro" id="IPR042097">
    <property type="entry name" value="Aminopeptidase_N-like_N_sf"/>
</dbReference>
<evidence type="ECO:0000256" key="9">
    <source>
        <dbReference type="ARBA" id="ARBA00022729"/>
    </source>
</evidence>
<dbReference type="GO" id="GO:0004177">
    <property type="term" value="F:aminopeptidase activity"/>
    <property type="evidence" value="ECO:0007669"/>
    <property type="project" value="UniProtKB-KW"/>
</dbReference>